<dbReference type="Gene3D" id="3.20.20.100">
    <property type="entry name" value="NADP-dependent oxidoreductase domain"/>
    <property type="match status" value="1"/>
</dbReference>
<accession>F3NIJ1</accession>
<comment type="caution">
    <text evidence="4">The sequence shown here is derived from an EMBL/GenBank/DDBJ whole genome shotgun (WGS) entry which is preliminary data.</text>
</comment>
<organism evidence="4 5">
    <name type="scientific">Streptomyces griseoaurantiacus M045</name>
    <dbReference type="NCBI Taxonomy" id="996637"/>
    <lineage>
        <taxon>Bacteria</taxon>
        <taxon>Bacillati</taxon>
        <taxon>Actinomycetota</taxon>
        <taxon>Actinomycetes</taxon>
        <taxon>Kitasatosporales</taxon>
        <taxon>Streptomycetaceae</taxon>
        <taxon>Streptomyces</taxon>
        <taxon>Streptomyces aurantiacus group</taxon>
    </lineage>
</organism>
<keyword evidence="5" id="KW-1185">Reference proteome</keyword>
<dbReference type="STRING" id="996637.SGM_2955"/>
<sequence length="336" mass="35682">MNQSNQSSQSSESNQSNQSNQRERSRQNDPTGPVTPTGPVGPISQTAPLGDRTVRRIGFGAMQLAGPWVFGPPKDPEAARAVLRRAVELGVNHIDTAQVYGPDVVNELLAEVLRPYPEDLVIATKVGGARDAEGGWVKASRPEQLRWTVEQDLRTLRAERLDLVNLRRGVGGGPEPVPLAEQLGTLTELREEGKLDLIGLSTVSAGDLETALAITPIAEVQNAYGIANRTDEAVLDLCRAHGIAFVPYYPLGSAFTGGPQALAADPAVAGVATRHGVTPSQVALAWLLAHYDRMLLIPGTGSVAHLEENLAVDGIRLDATDLAELEAVTHVSAPGF</sequence>
<evidence type="ECO:0000313" key="5">
    <source>
        <dbReference type="Proteomes" id="UP000003022"/>
    </source>
</evidence>
<dbReference type="EMBL" id="AEYX01000035">
    <property type="protein sequence ID" value="EGG46827.1"/>
    <property type="molecule type" value="Genomic_DNA"/>
</dbReference>
<dbReference type="NCBIfam" id="NF007695">
    <property type="entry name" value="PRK10376.1"/>
    <property type="match status" value="1"/>
</dbReference>
<evidence type="ECO:0000256" key="1">
    <source>
        <dbReference type="ARBA" id="ARBA00023002"/>
    </source>
</evidence>
<gene>
    <name evidence="4" type="ORF">SGM_2955</name>
</gene>
<proteinExistence type="predicted"/>
<dbReference type="RefSeq" id="WP_006140679.1">
    <property type="nucleotide sequence ID" value="NZ_AEYX01000035.1"/>
</dbReference>
<feature type="domain" description="NADP-dependent oxidoreductase" evidence="3">
    <location>
        <begin position="56"/>
        <end position="328"/>
    </location>
</feature>
<name>F3NIJ1_9ACTN</name>
<dbReference type="PANTHER" id="PTHR43625">
    <property type="entry name" value="AFLATOXIN B1 ALDEHYDE REDUCTASE"/>
    <property type="match status" value="1"/>
</dbReference>
<evidence type="ECO:0000313" key="4">
    <source>
        <dbReference type="EMBL" id="EGG46827.1"/>
    </source>
</evidence>
<dbReference type="InterPro" id="IPR050791">
    <property type="entry name" value="Aldo-Keto_reductase"/>
</dbReference>
<feature type="compositionally biased region" description="Low complexity" evidence="2">
    <location>
        <begin position="1"/>
        <end position="20"/>
    </location>
</feature>
<dbReference type="Pfam" id="PF00248">
    <property type="entry name" value="Aldo_ket_red"/>
    <property type="match status" value="1"/>
</dbReference>
<evidence type="ECO:0000259" key="3">
    <source>
        <dbReference type="Pfam" id="PF00248"/>
    </source>
</evidence>
<keyword evidence="1" id="KW-0560">Oxidoreductase</keyword>
<dbReference type="InterPro" id="IPR036812">
    <property type="entry name" value="NAD(P)_OxRdtase_dom_sf"/>
</dbReference>
<dbReference type="GO" id="GO:0016491">
    <property type="term" value="F:oxidoreductase activity"/>
    <property type="evidence" value="ECO:0007669"/>
    <property type="project" value="UniProtKB-KW"/>
</dbReference>
<protein>
    <submittedName>
        <fullName evidence="4">Putative oxidoreductase</fullName>
    </submittedName>
</protein>
<dbReference type="eggNOG" id="COG0667">
    <property type="taxonomic scope" value="Bacteria"/>
</dbReference>
<dbReference type="AlphaFoldDB" id="F3NIJ1"/>
<reference evidence="4 5" key="1">
    <citation type="journal article" date="2011" name="J. Bacteriol.">
        <title>Draft genome sequence of the marine bacterium Streptomyces griseoaurantiacus M045, which produces novel manumycin-type antibiotics with a pABA core component.</title>
        <authorList>
            <person name="Li F."/>
            <person name="Jiang P."/>
            <person name="Zheng H."/>
            <person name="Wang S."/>
            <person name="Zhao G."/>
            <person name="Qin S."/>
            <person name="Liu Z."/>
        </authorList>
    </citation>
    <scope>NUCLEOTIDE SEQUENCE [LARGE SCALE GENOMIC DNA]</scope>
    <source>
        <strain evidence="4 5">M045</strain>
    </source>
</reference>
<dbReference type="SUPFAM" id="SSF51430">
    <property type="entry name" value="NAD(P)-linked oxidoreductase"/>
    <property type="match status" value="1"/>
</dbReference>
<dbReference type="Proteomes" id="UP000003022">
    <property type="component" value="Unassembled WGS sequence"/>
</dbReference>
<dbReference type="PRINTS" id="PR00069">
    <property type="entry name" value="ALDKETRDTASE"/>
</dbReference>
<evidence type="ECO:0000256" key="2">
    <source>
        <dbReference type="SAM" id="MobiDB-lite"/>
    </source>
</evidence>
<feature type="compositionally biased region" description="Low complexity" evidence="2">
    <location>
        <begin position="28"/>
        <end position="42"/>
    </location>
</feature>
<dbReference type="InterPro" id="IPR023210">
    <property type="entry name" value="NADP_OxRdtase_dom"/>
</dbReference>
<dbReference type="CDD" id="cd19088">
    <property type="entry name" value="AKR_AKR13B1"/>
    <property type="match status" value="1"/>
</dbReference>
<dbReference type="PANTHER" id="PTHR43625:SF40">
    <property type="entry name" value="ALDO-KETO REDUCTASE YAKC [NADP(+)]"/>
    <property type="match status" value="1"/>
</dbReference>
<dbReference type="InterPro" id="IPR020471">
    <property type="entry name" value="AKR"/>
</dbReference>
<dbReference type="GO" id="GO:0005737">
    <property type="term" value="C:cytoplasm"/>
    <property type="evidence" value="ECO:0007669"/>
    <property type="project" value="TreeGrafter"/>
</dbReference>
<feature type="region of interest" description="Disordered" evidence="2">
    <location>
        <begin position="1"/>
        <end position="49"/>
    </location>
</feature>